<feature type="region of interest" description="Disordered" evidence="1">
    <location>
        <begin position="30"/>
        <end position="54"/>
    </location>
</feature>
<proteinExistence type="predicted"/>
<accession>A0A382Z7Y9</accession>
<organism evidence="2">
    <name type="scientific">marine metagenome</name>
    <dbReference type="NCBI Taxonomy" id="408172"/>
    <lineage>
        <taxon>unclassified sequences</taxon>
        <taxon>metagenomes</taxon>
        <taxon>ecological metagenomes</taxon>
    </lineage>
</organism>
<reference evidence="2" key="1">
    <citation type="submission" date="2018-05" db="EMBL/GenBank/DDBJ databases">
        <authorList>
            <person name="Lanie J.A."/>
            <person name="Ng W.-L."/>
            <person name="Kazmierczak K.M."/>
            <person name="Andrzejewski T.M."/>
            <person name="Davidsen T.M."/>
            <person name="Wayne K.J."/>
            <person name="Tettelin H."/>
            <person name="Glass J.I."/>
            <person name="Rusch D."/>
            <person name="Podicherti R."/>
            <person name="Tsui H.-C.T."/>
            <person name="Winkler M.E."/>
        </authorList>
    </citation>
    <scope>NUCLEOTIDE SEQUENCE</scope>
</reference>
<evidence type="ECO:0000256" key="1">
    <source>
        <dbReference type="SAM" id="MobiDB-lite"/>
    </source>
</evidence>
<dbReference type="EMBL" id="UINC01181761">
    <property type="protein sequence ID" value="SVD91612.1"/>
    <property type="molecule type" value="Genomic_DNA"/>
</dbReference>
<feature type="non-terminal residue" evidence="2">
    <location>
        <position position="152"/>
    </location>
</feature>
<feature type="compositionally biased region" description="Pro residues" evidence="1">
    <location>
        <begin position="127"/>
        <end position="140"/>
    </location>
</feature>
<dbReference type="AlphaFoldDB" id="A0A382Z7Y9"/>
<evidence type="ECO:0000313" key="2">
    <source>
        <dbReference type="EMBL" id="SVD91612.1"/>
    </source>
</evidence>
<sequence>MSLLMLATNDASPVISVPIEDVFHVELTSVDNEPDPNEKFFEPNPTKTLRDQSPERLHQAQILAEPPSPPNTFPAREPLQQPILEKILKEVTTSDPKIAPALESLTQTKVADLNPEVAIKKLEPSNEPRPTPTHPVPPTHDTPLQLSEINPG</sequence>
<feature type="region of interest" description="Disordered" evidence="1">
    <location>
        <begin position="115"/>
        <end position="152"/>
    </location>
</feature>
<gene>
    <name evidence="2" type="ORF">METZ01_LOCUS444466</name>
</gene>
<name>A0A382Z7Y9_9ZZZZ</name>
<protein>
    <submittedName>
        <fullName evidence="2">Uncharacterized protein</fullName>
    </submittedName>
</protein>